<dbReference type="InterPro" id="IPR011856">
    <property type="entry name" value="tRNA_endonuc-like_dom_sf"/>
</dbReference>
<dbReference type="RefSeq" id="YP_009291499.1">
    <property type="nucleotide sequence ID" value="NC_031114.1"/>
</dbReference>
<name>A0A192YA45_9CAUD</name>
<dbReference type="GO" id="GO:0003676">
    <property type="term" value="F:nucleic acid binding"/>
    <property type="evidence" value="ECO:0007669"/>
    <property type="project" value="InterPro"/>
</dbReference>
<accession>A0A192YA45</accession>
<evidence type="ECO:0000313" key="2">
    <source>
        <dbReference type="EMBL" id="ANM45746.1"/>
    </source>
</evidence>
<protein>
    <recommendedName>
        <fullName evidence="1">PD(D/E)XK endonuclease domain-containing protein</fullName>
    </recommendedName>
</protein>
<proteinExistence type="predicted"/>
<dbReference type="Proteomes" id="UP000203606">
    <property type="component" value="Segment"/>
</dbReference>
<evidence type="ECO:0000259" key="1">
    <source>
        <dbReference type="Pfam" id="PF11645"/>
    </source>
</evidence>
<sequence length="118" mass="12805">MDSKHVTGAASELLVAYKFTKAGYTVYYPMLTQSKEDLVVCKDGKFSKVQVKTATSLTVGGSTAHQVRLGGCGRASYKDGDFDLLAAVVEDEVLLYTWEEVKGKTSMCVGKRNKGVKL</sequence>
<organism evidence="2 3">
    <name type="scientific">Escherichia phage 64795_ec1</name>
    <dbReference type="NCBI Taxonomy" id="1837842"/>
    <lineage>
        <taxon>Viruses</taxon>
        <taxon>Duplodnaviria</taxon>
        <taxon>Heunggongvirae</taxon>
        <taxon>Uroviricota</taxon>
        <taxon>Caudoviricetes</taxon>
        <taxon>Autographivirales</taxon>
        <taxon>Autotranscriptaviridae</taxon>
        <taxon>Studiervirinae</taxon>
        <taxon>Teseptimavirus</taxon>
        <taxon>Teseptimavirus tv64795ec1</taxon>
    </lineage>
</organism>
<reference evidence="2 3" key="1">
    <citation type="submission" date="2016-03" db="EMBL/GenBank/DDBJ databases">
        <title>Complete Genome Sequences of two Bacteriophages infecting Shiga-Toxin producing Escherichia coli.</title>
        <authorList>
            <person name="Paradiso R."/>
            <person name="Orsini M."/>
            <person name="Borriello G."/>
            <person name="Galiero G."/>
        </authorList>
    </citation>
    <scope>NUCLEOTIDE SEQUENCE [LARGE SCALE GENOMIC DNA]</scope>
</reference>
<dbReference type="OrthoDB" id="20257at10239"/>
<dbReference type="Gene3D" id="3.40.1350.10">
    <property type="match status" value="1"/>
</dbReference>
<dbReference type="EMBL" id="KU927499">
    <property type="protein sequence ID" value="ANM45746.1"/>
    <property type="molecule type" value="Genomic_DNA"/>
</dbReference>
<dbReference type="KEGG" id="vg:29068350"/>
<feature type="domain" description="PD(D/E)XK endonuclease" evidence="1">
    <location>
        <begin position="5"/>
        <end position="102"/>
    </location>
</feature>
<evidence type="ECO:0000313" key="3">
    <source>
        <dbReference type="Proteomes" id="UP000203606"/>
    </source>
</evidence>
<dbReference type="GeneID" id="29068350"/>
<keyword evidence="3" id="KW-1185">Reference proteome</keyword>
<dbReference type="InterPro" id="IPR021671">
    <property type="entry name" value="PD(D/E)XK_Endonuc"/>
</dbReference>
<dbReference type="Pfam" id="PF11645">
    <property type="entry name" value="PDDEXK_5"/>
    <property type="match status" value="1"/>
</dbReference>